<feature type="signal peptide" evidence="1">
    <location>
        <begin position="1"/>
        <end position="19"/>
    </location>
</feature>
<proteinExistence type="predicted"/>
<sequence length="133" mass="14185">MTAALFPIVFLLAACSPTADDPAVSAAAPARVATIAPPSPAQAAARMQVCRAKLEAGIPSGLVINASVDNGRPILWVGPAWQKSTREAKEALARDAACFFLSGDESKTIKFSIYEQTTDREVAVWNLSRLIEW</sequence>
<evidence type="ECO:0000256" key="1">
    <source>
        <dbReference type="SAM" id="SignalP"/>
    </source>
</evidence>
<evidence type="ECO:0000313" key="2">
    <source>
        <dbReference type="EMBL" id="MDR6843231.1"/>
    </source>
</evidence>
<evidence type="ECO:0000313" key="3">
    <source>
        <dbReference type="Proteomes" id="UP001254759"/>
    </source>
</evidence>
<feature type="chain" id="PRO_5046353248" description="Lipoprotein" evidence="1">
    <location>
        <begin position="20"/>
        <end position="133"/>
    </location>
</feature>
<dbReference type="RefSeq" id="WP_310096230.1">
    <property type="nucleotide sequence ID" value="NZ_JAVDTT010000006.1"/>
</dbReference>
<evidence type="ECO:0008006" key="4">
    <source>
        <dbReference type="Google" id="ProtNLM"/>
    </source>
</evidence>
<gene>
    <name evidence="2" type="ORF">J2W94_003544</name>
</gene>
<reference evidence="2 3" key="1">
    <citation type="submission" date="2023-07" db="EMBL/GenBank/DDBJ databases">
        <title>Sorghum-associated microbial communities from plants grown in Nebraska, USA.</title>
        <authorList>
            <person name="Schachtman D."/>
        </authorList>
    </citation>
    <scope>NUCLEOTIDE SEQUENCE [LARGE SCALE GENOMIC DNA]</scope>
    <source>
        <strain evidence="2 3">BE107</strain>
    </source>
</reference>
<protein>
    <recommendedName>
        <fullName evidence="4">Lipoprotein</fullName>
    </recommendedName>
</protein>
<dbReference type="EMBL" id="JAVDTT010000006">
    <property type="protein sequence ID" value="MDR6843231.1"/>
    <property type="molecule type" value="Genomic_DNA"/>
</dbReference>
<keyword evidence="3" id="KW-1185">Reference proteome</keyword>
<name>A0ABU1RWS9_9GAMM</name>
<keyword evidence="1" id="KW-0732">Signal</keyword>
<dbReference type="Proteomes" id="UP001254759">
    <property type="component" value="Unassembled WGS sequence"/>
</dbReference>
<comment type="caution">
    <text evidence="2">The sequence shown here is derived from an EMBL/GenBank/DDBJ whole genome shotgun (WGS) entry which is preliminary data.</text>
</comment>
<accession>A0ABU1RWS9</accession>
<organism evidence="2 3">
    <name type="scientific">Pseudoxanthomonas sacheonensis</name>
    <dbReference type="NCBI Taxonomy" id="443615"/>
    <lineage>
        <taxon>Bacteria</taxon>
        <taxon>Pseudomonadati</taxon>
        <taxon>Pseudomonadota</taxon>
        <taxon>Gammaproteobacteria</taxon>
        <taxon>Lysobacterales</taxon>
        <taxon>Lysobacteraceae</taxon>
        <taxon>Pseudoxanthomonas</taxon>
    </lineage>
</organism>